<organism evidence="12 13">
    <name type="scientific">Rhododendron griersonianum</name>
    <dbReference type="NCBI Taxonomy" id="479676"/>
    <lineage>
        <taxon>Eukaryota</taxon>
        <taxon>Viridiplantae</taxon>
        <taxon>Streptophyta</taxon>
        <taxon>Embryophyta</taxon>
        <taxon>Tracheophyta</taxon>
        <taxon>Spermatophyta</taxon>
        <taxon>Magnoliopsida</taxon>
        <taxon>eudicotyledons</taxon>
        <taxon>Gunneridae</taxon>
        <taxon>Pentapetalae</taxon>
        <taxon>asterids</taxon>
        <taxon>Ericales</taxon>
        <taxon>Ericaceae</taxon>
        <taxon>Ericoideae</taxon>
        <taxon>Rhodoreae</taxon>
        <taxon>Rhododendron</taxon>
    </lineage>
</organism>
<evidence type="ECO:0000256" key="4">
    <source>
        <dbReference type="ARBA" id="ARBA00022692"/>
    </source>
</evidence>
<dbReference type="PANTHER" id="PTHR31503:SF79">
    <property type="entry name" value="CALCIUM-BINDING EF-HAND PROTEIN"/>
    <property type="match status" value="1"/>
</dbReference>
<feature type="domain" description="EF-hand" evidence="11">
    <location>
        <begin position="323"/>
        <end position="358"/>
    </location>
</feature>
<keyword evidence="6 9" id="KW-1133">Transmembrane helix</keyword>
<feature type="transmembrane region" description="Helical" evidence="9">
    <location>
        <begin position="152"/>
        <end position="179"/>
    </location>
</feature>
<feature type="transmembrane region" description="Helical" evidence="9">
    <location>
        <begin position="553"/>
        <end position="573"/>
    </location>
</feature>
<dbReference type="GO" id="GO:0005509">
    <property type="term" value="F:calcium ion binding"/>
    <property type="evidence" value="ECO:0007669"/>
    <property type="project" value="InterPro"/>
</dbReference>
<dbReference type="InterPro" id="IPR018247">
    <property type="entry name" value="EF_Hand_1_Ca_BS"/>
</dbReference>
<feature type="domain" description="EF-hand" evidence="11">
    <location>
        <begin position="403"/>
        <end position="438"/>
    </location>
</feature>
<evidence type="ECO:0000256" key="3">
    <source>
        <dbReference type="ARBA" id="ARBA00022449"/>
    </source>
</evidence>
<evidence type="ECO:0000256" key="1">
    <source>
        <dbReference type="ARBA" id="ARBA00004127"/>
    </source>
</evidence>
<feature type="domain" description="EF-hand" evidence="11">
    <location>
        <begin position="283"/>
        <end position="318"/>
    </location>
</feature>
<sequence length="1423" mass="160078">MGKLPKVWYYHLILLLLAAKGTSRPLSYASSSGLISDGTDDRVESNQTSIDFLLKGGVDYYVPSSEEEECEQMYGFLPCSYSATGHLFLIVVYEYLLFHGESYVASGGERIFKILGPGIFGASAFQVIGSLPEALILLASGLLNSKETAQEYVYTGVGLLAGSTILLLTVLWGTCVIVANYGMTADVETSYMARIMLISVIPLIIIQIPTVFHFSSSGERILIIITLVISVSFLLLYFLYQVFQPWIQKRRLEFVKHEHLVLDILRHVQKHALGRLLTADGAPNVTAITRLFEEVDQDGDKILSLTELRKLFRGIKYERWHAHKDRAVDEVMKEFDTSGDKKITMDEFVSGLTKWLEEMKLSAEKQFHSVKSLKELYEELISEVLGHVQSSTIGSLYMENGRPNIPIIRRLFEDIDLDKDNCISQSELRQLVGDIKFRNVPFDSDEVVNKLMEELDISGDQMINEEEFVTGVSKWLHVSKNQAPTPTSTEAPDETYQKKWEETDLLVDGKTVDRSLWAWMKAIMLLVAGIAILAVLAEPLIESVQSFSQSATLPSFFISFILVPLATNARGAISAITAARRKKPRTTSLTFSEIYGGVFMNNVLGLSVLLSLVYFRGLSWEFSAEVLIVLIVCAIMGVAATFSSTFPIWTSLVAYLLYPLSLILVYVLDDFFNWFFSPGYKRDELLSRSININFDRILNADFDHILSCFLTLESDFDRLFHAIDVDARHSGSGASSNGGPNTVKYLEDFHERTKREHYLLGDQSDEVVEGVENPKKITIQAVLLLLLGTLIATAFADPLVDAVDNFSDATNGTDDRVESNQTSIDFLLKGGVDYYVSSSSEEEECEQMYGFLPCSYSATGHLFLIVVYEYLLFHGESYVASGGKRIFKILGPGIFGASAFQVIGSLPEALILLASGILNSKETAQEYVYTGVGLLAGSTILLLTVLWGTCVIVASTNFSNDQNSDPLVNSSPGHNPFWRFLSFLTDYGITADVETSYMARIMLISVIPLIIIQIPTVFHFSSSGERILIIITLVISVSFLLWYFLYQVFQPWIQNRRMEFIKHEHLVLDILRHVQKHAPGRLLTADGAPNVIAITRLFEEVDQDRDKFLSLTELRKLFHGIKYERWHAHKDRAVDEVMKEFDTSSDKKITMDEFVSGFTKWLEEMKLSAEKPYHTVKSLKELYEILQPLIQKKKKEHEELISEVLGHVQSSTIGSLYMENGRPNIPIIRRLFESIDLDKDNCISQSELRQLVGDIKFRNVPFDSDEVVNKLMEELDISGDQMINEEEFVTGVSKWLHASKNQAPTLLPQPRPPMKHIKGAISAITAARRKKPRTTSLTFSEIYGGVFMNNVLGLTVLLSLVYFRGLSWEFSAEVLIVLIVCAIMGVAATFSSTFPIWTSLVAYLLYPLSLILVYVLDDFFNWS</sequence>
<dbReference type="Proteomes" id="UP000823749">
    <property type="component" value="Chromosome 6"/>
</dbReference>
<name>A0AAV6K142_9ERIC</name>
<feature type="transmembrane region" description="Helical" evidence="9">
    <location>
        <begin position="522"/>
        <end position="541"/>
    </location>
</feature>
<evidence type="ECO:0000256" key="6">
    <source>
        <dbReference type="ARBA" id="ARBA00022989"/>
    </source>
</evidence>
<feature type="transmembrane region" description="Helical" evidence="9">
    <location>
        <begin position="893"/>
        <end position="915"/>
    </location>
</feature>
<dbReference type="EMBL" id="JACTNZ010000006">
    <property type="protein sequence ID" value="KAG5546156.1"/>
    <property type="molecule type" value="Genomic_DNA"/>
</dbReference>
<reference evidence="12 13" key="1">
    <citation type="submission" date="2020-08" db="EMBL/GenBank/DDBJ databases">
        <title>Plant Genome Project.</title>
        <authorList>
            <person name="Zhang R.-G."/>
        </authorList>
    </citation>
    <scope>NUCLEOTIDE SEQUENCE [LARGE SCALE GENOMIC DNA]</scope>
    <source>
        <strain evidence="12">WSP0</strain>
        <tissue evidence="12">Leaf</tissue>
    </source>
</reference>
<dbReference type="InterPro" id="IPR004837">
    <property type="entry name" value="NaCa_Exmemb"/>
</dbReference>
<feature type="domain" description="EF-hand" evidence="11">
    <location>
        <begin position="1089"/>
        <end position="1124"/>
    </location>
</feature>
<keyword evidence="3" id="KW-0050">Antiport</keyword>
<dbReference type="SUPFAM" id="SSF47473">
    <property type="entry name" value="EF-hand"/>
    <property type="match status" value="2"/>
</dbReference>
<feature type="transmembrane region" description="Helical" evidence="9">
    <location>
        <begin position="649"/>
        <end position="668"/>
    </location>
</feature>
<feature type="transmembrane region" description="Helical" evidence="9">
    <location>
        <begin position="1370"/>
        <end position="1390"/>
    </location>
</feature>
<keyword evidence="13" id="KW-1185">Reference proteome</keyword>
<dbReference type="InterPro" id="IPR004713">
    <property type="entry name" value="CaH_exchang"/>
</dbReference>
<feature type="transmembrane region" description="Helical" evidence="9">
    <location>
        <begin position="1396"/>
        <end position="1416"/>
    </location>
</feature>
<dbReference type="Gene3D" id="1.10.238.10">
    <property type="entry name" value="EF-hand"/>
    <property type="match status" value="3"/>
</dbReference>
<evidence type="ECO:0000256" key="2">
    <source>
        <dbReference type="ARBA" id="ARBA00022448"/>
    </source>
</evidence>
<feature type="transmembrane region" description="Helical" evidence="9">
    <location>
        <begin position="594"/>
        <end position="616"/>
    </location>
</feature>
<dbReference type="Pfam" id="PF01699">
    <property type="entry name" value="Na_Ca_ex"/>
    <property type="match status" value="2"/>
</dbReference>
<dbReference type="Pfam" id="PF13499">
    <property type="entry name" value="EF-hand_7"/>
    <property type="match status" value="4"/>
</dbReference>
<evidence type="ECO:0000313" key="12">
    <source>
        <dbReference type="EMBL" id="KAG5546156.1"/>
    </source>
</evidence>
<feature type="transmembrane region" description="Helical" evidence="9">
    <location>
        <begin position="191"/>
        <end position="215"/>
    </location>
</feature>
<dbReference type="InterPro" id="IPR044880">
    <property type="entry name" value="NCX_ion-bd_dom_sf"/>
</dbReference>
<feature type="transmembrane region" description="Helical" evidence="9">
    <location>
        <begin position="221"/>
        <end position="240"/>
    </location>
</feature>
<keyword evidence="10" id="KW-0732">Signal</keyword>
<feature type="transmembrane region" description="Helical" evidence="9">
    <location>
        <begin position="1342"/>
        <end position="1363"/>
    </location>
</feature>
<dbReference type="GO" id="GO:0005774">
    <property type="term" value="C:vacuolar membrane"/>
    <property type="evidence" value="ECO:0007669"/>
    <property type="project" value="UniProtKB-ARBA"/>
</dbReference>
<dbReference type="InterPro" id="IPR011992">
    <property type="entry name" value="EF-hand-dom_pair"/>
</dbReference>
<evidence type="ECO:0000256" key="5">
    <source>
        <dbReference type="ARBA" id="ARBA00022837"/>
    </source>
</evidence>
<proteinExistence type="predicted"/>
<dbReference type="PROSITE" id="PS50222">
    <property type="entry name" value="EF_HAND_2"/>
    <property type="match status" value="8"/>
</dbReference>
<keyword evidence="4 9" id="KW-0812">Transmembrane</keyword>
<feature type="transmembrane region" description="Helical" evidence="9">
    <location>
        <begin position="1027"/>
        <end position="1046"/>
    </location>
</feature>
<dbReference type="Gene3D" id="1.20.1420.30">
    <property type="entry name" value="NCX, central ion-binding region"/>
    <property type="match status" value="1"/>
</dbReference>
<feature type="transmembrane region" description="Helical" evidence="9">
    <location>
        <begin position="997"/>
        <end position="1020"/>
    </location>
</feature>
<feature type="domain" description="EF-hand" evidence="11">
    <location>
        <begin position="1263"/>
        <end position="1298"/>
    </location>
</feature>
<dbReference type="PROSITE" id="PS00018">
    <property type="entry name" value="EF_HAND_1"/>
    <property type="match status" value="8"/>
</dbReference>
<feature type="signal peptide" evidence="10">
    <location>
        <begin position="1"/>
        <end position="23"/>
    </location>
</feature>
<evidence type="ECO:0000256" key="8">
    <source>
        <dbReference type="ARBA" id="ARBA00023136"/>
    </source>
</evidence>
<accession>A0AAV6K142</accession>
<comment type="subcellular location">
    <subcellularLocation>
        <location evidence="1">Endomembrane system</location>
        <topology evidence="1">Multi-pass membrane protein</topology>
    </subcellularLocation>
</comment>
<keyword evidence="8 9" id="KW-0472">Membrane</keyword>
<feature type="transmembrane region" description="Helical" evidence="9">
    <location>
        <begin position="119"/>
        <end position="140"/>
    </location>
</feature>
<feature type="chain" id="PRO_5043865515" description="EF-hand domain-containing protein" evidence="10">
    <location>
        <begin position="24"/>
        <end position="1423"/>
    </location>
</feature>
<evidence type="ECO:0000256" key="9">
    <source>
        <dbReference type="SAM" id="Phobius"/>
    </source>
</evidence>
<feature type="transmembrane region" description="Helical" evidence="9">
    <location>
        <begin position="927"/>
        <end position="954"/>
    </location>
</feature>
<dbReference type="GO" id="GO:0015369">
    <property type="term" value="F:calcium:proton antiporter activity"/>
    <property type="evidence" value="ECO:0007669"/>
    <property type="project" value="TreeGrafter"/>
</dbReference>
<feature type="domain" description="EF-hand" evidence="11">
    <location>
        <begin position="1223"/>
        <end position="1258"/>
    </location>
</feature>
<keyword evidence="7" id="KW-0406">Ion transport</keyword>
<gene>
    <name evidence="12" type="ORF">RHGRI_018365</name>
</gene>
<protein>
    <recommendedName>
        <fullName evidence="11">EF-hand domain-containing protein</fullName>
    </recommendedName>
</protein>
<keyword evidence="5" id="KW-0106">Calcium</keyword>
<comment type="caution">
    <text evidence="12">The sequence shown here is derived from an EMBL/GenBank/DDBJ whole genome shotgun (WGS) entry which is preliminary data.</text>
</comment>
<feature type="transmembrane region" description="Helical" evidence="9">
    <location>
        <begin position="622"/>
        <end position="642"/>
    </location>
</feature>
<evidence type="ECO:0000256" key="7">
    <source>
        <dbReference type="ARBA" id="ARBA00023065"/>
    </source>
</evidence>
<dbReference type="SMART" id="SM00054">
    <property type="entry name" value="EFh"/>
    <property type="match status" value="8"/>
</dbReference>
<dbReference type="GO" id="GO:0012505">
    <property type="term" value="C:endomembrane system"/>
    <property type="evidence" value="ECO:0007669"/>
    <property type="project" value="UniProtKB-SubCell"/>
</dbReference>
<evidence type="ECO:0000259" key="11">
    <source>
        <dbReference type="PROSITE" id="PS50222"/>
    </source>
</evidence>
<dbReference type="InterPro" id="IPR002048">
    <property type="entry name" value="EF_hand_dom"/>
</dbReference>
<evidence type="ECO:0000313" key="13">
    <source>
        <dbReference type="Proteomes" id="UP000823749"/>
    </source>
</evidence>
<keyword evidence="2" id="KW-0813">Transport</keyword>
<dbReference type="GO" id="GO:0006874">
    <property type="term" value="P:intracellular calcium ion homeostasis"/>
    <property type="evidence" value="ECO:0007669"/>
    <property type="project" value="TreeGrafter"/>
</dbReference>
<dbReference type="PANTHER" id="PTHR31503">
    <property type="entry name" value="VACUOLAR CALCIUM ION TRANSPORTER"/>
    <property type="match status" value="1"/>
</dbReference>
<evidence type="ECO:0000256" key="10">
    <source>
        <dbReference type="SAM" id="SignalP"/>
    </source>
</evidence>
<feature type="domain" description="EF-hand" evidence="11">
    <location>
        <begin position="443"/>
        <end position="478"/>
    </location>
</feature>
<feature type="domain" description="EF-hand" evidence="11">
    <location>
        <begin position="1129"/>
        <end position="1164"/>
    </location>
</feature>